<evidence type="ECO:0000313" key="3">
    <source>
        <dbReference type="Proteomes" id="UP000054742"/>
    </source>
</evidence>
<gene>
    <name evidence="2" type="ORF">Lbru_0024</name>
</gene>
<proteinExistence type="predicted"/>
<evidence type="ECO:0000313" key="2">
    <source>
        <dbReference type="EMBL" id="KTC87206.1"/>
    </source>
</evidence>
<dbReference type="AlphaFoldDB" id="A0A0W0SUY1"/>
<reference evidence="2 3" key="1">
    <citation type="submission" date="2015-11" db="EMBL/GenBank/DDBJ databases">
        <title>Genomic analysis of 38 Legionella species identifies large and diverse effector repertoires.</title>
        <authorList>
            <person name="Burstein D."/>
            <person name="Amaro F."/>
            <person name="Zusman T."/>
            <person name="Lifshitz Z."/>
            <person name="Cohen O."/>
            <person name="Gilbert J.A."/>
            <person name="Pupko T."/>
            <person name="Shuman H.A."/>
            <person name="Segal G."/>
        </authorList>
    </citation>
    <scope>NUCLEOTIDE SEQUENCE [LARGE SCALE GENOMIC DNA]</scope>
    <source>
        <strain evidence="2 3">ATCC 43878</strain>
    </source>
</reference>
<dbReference type="OrthoDB" id="5654155at2"/>
<dbReference type="RefSeq" id="WP_058440148.1">
    <property type="nucleotide sequence ID" value="NZ_CAAAHU010000017.1"/>
</dbReference>
<name>A0A0W0SUY1_9GAMM</name>
<feature type="transmembrane region" description="Helical" evidence="1">
    <location>
        <begin position="84"/>
        <end position="104"/>
    </location>
</feature>
<evidence type="ECO:0000256" key="1">
    <source>
        <dbReference type="SAM" id="Phobius"/>
    </source>
</evidence>
<dbReference type="EMBL" id="LNXV01000001">
    <property type="protein sequence ID" value="KTC87206.1"/>
    <property type="molecule type" value="Genomic_DNA"/>
</dbReference>
<organism evidence="2 3">
    <name type="scientific">Legionella brunensis</name>
    <dbReference type="NCBI Taxonomy" id="29422"/>
    <lineage>
        <taxon>Bacteria</taxon>
        <taxon>Pseudomonadati</taxon>
        <taxon>Pseudomonadota</taxon>
        <taxon>Gammaproteobacteria</taxon>
        <taxon>Legionellales</taxon>
        <taxon>Legionellaceae</taxon>
        <taxon>Legionella</taxon>
    </lineage>
</organism>
<keyword evidence="1" id="KW-1133">Transmembrane helix</keyword>
<feature type="transmembrane region" description="Helical" evidence="1">
    <location>
        <begin position="124"/>
        <end position="145"/>
    </location>
</feature>
<evidence type="ECO:0008006" key="4">
    <source>
        <dbReference type="Google" id="ProtNLM"/>
    </source>
</evidence>
<keyword evidence="1" id="KW-0472">Membrane</keyword>
<keyword evidence="3" id="KW-1185">Reference proteome</keyword>
<protein>
    <recommendedName>
        <fullName evidence="4">Transmembrane protein</fullName>
    </recommendedName>
</protein>
<keyword evidence="1" id="KW-0812">Transmembrane</keyword>
<comment type="caution">
    <text evidence="2">The sequence shown here is derived from an EMBL/GenBank/DDBJ whole genome shotgun (WGS) entry which is preliminary data.</text>
</comment>
<accession>A0A0W0SUY1</accession>
<dbReference type="PATRIC" id="fig|29422.6.peg.24"/>
<dbReference type="Proteomes" id="UP000054742">
    <property type="component" value="Unassembled WGS sequence"/>
</dbReference>
<sequence>MKNQNFRREVPPLKELAARAVDKLNPNLFFQFHANTLDPDIYNKYVLPRIEAKIEKAEENYFAKEKVRSQKVSDEKERLTHNDCFVKTMGCLGGIIFVSIYLGVSVPILEITKASLEKKALCYTLTFIPFLVGSCFGICFSGNAAKKMVEFSIPKTKAEVVDLEDGAVDNFTLK</sequence>